<keyword evidence="13" id="KW-0472">Membrane</keyword>
<feature type="domain" description="BFN" evidence="15">
    <location>
        <begin position="119"/>
        <end position="254"/>
    </location>
</feature>
<dbReference type="PANTHER" id="PTHR45657">
    <property type="entry name" value="CRAL-TRIO DOMAIN-CONTAINING PROTEIN YKL091C-RELATED"/>
    <property type="match status" value="1"/>
</dbReference>
<keyword evidence="13" id="KW-0812">Transmembrane</keyword>
<feature type="transmembrane region" description="Helical" evidence="13">
    <location>
        <begin position="788"/>
        <end position="808"/>
    </location>
</feature>
<evidence type="ECO:0000256" key="10">
    <source>
        <dbReference type="ARBA" id="ARBA00025428"/>
    </source>
</evidence>
<dbReference type="PANTHER" id="PTHR45657:SF18">
    <property type="entry name" value="PHOSPHATIDYLINOSITOL_PHOSPHATIDYLCHOLINE TRANSFER PROTEIN SFH4"/>
    <property type="match status" value="1"/>
</dbReference>
<dbReference type="Pfam" id="PF02577">
    <property type="entry name" value="BFN_dom"/>
    <property type="match status" value="1"/>
</dbReference>
<dbReference type="CDD" id="cd00170">
    <property type="entry name" value="SEC14"/>
    <property type="match status" value="1"/>
</dbReference>
<dbReference type="SMART" id="SM00516">
    <property type="entry name" value="SEC14"/>
    <property type="match status" value="1"/>
</dbReference>
<keyword evidence="7" id="KW-0653">Protein transport</keyword>
<dbReference type="SUPFAM" id="SSF46938">
    <property type="entry name" value="CRAL/TRIO N-terminal domain"/>
    <property type="match status" value="1"/>
</dbReference>
<dbReference type="InterPro" id="IPR001251">
    <property type="entry name" value="CRAL-TRIO_dom"/>
</dbReference>
<keyword evidence="5" id="KW-1003">Cell membrane</keyword>
<sequence length="960" mass="108915">MRSLQAPIVCPSVRPRQLGVSASLVNCSVSRPRLLRNQFWGNPTRNVKSQVASVTLMVRRCKGIQCLFSSRSDGNGSTAENFNENDEDYVKSSVLEAVEVRSGPDGFMVKMRDGRQLRCVHNNPQGGNLPSYAPHSAIVLKMEDGTGLLLPIIVLEMPSVLLMAAMTNVKIARPTMYEVVMEMVDKMGYEVRLVRVTTRVHEAYYAQLFLSKVGDKLDCVSFDLRPSDAINIAVRCKVPVQVNKFLAYSDGMRVIESGKLSKETPASDGLLYTELDRPSGQPCLDTKEFDLLNNMMQAVNEERYDEAGSSTLQLRSVLIMSGPLDRFTIPCFEGFSSTDERKERKSDIEVSEDEKKTRIGIFKKKASKASSKLRRSLSRKRRPSKGRSIDRTPSLTFEDIHDVEELRYVSEFRQSLISDELLPPNLDDYHMMLRFLYARRFDLGKAKLMWANMIQWRKDFGTDTILEDFEFPELDQVLKYYPQGYHGVDKEGRPVYIERLGRVDPCKLLQVTTLERYLRYHVKEFEKTVTIKFPACCIAAKRHVDSSTTILDVQGVGLKNFTKSARDLITQLQKIDNDNYPETLHRMFIINAGPGFKLLWGTVKSFLDPKTVSKIDVLGNKYQNKLLEVIDASQLPDFLGGTCTCVDQGGCMRSDKGPWKDPEILKMGRSGGTFCRHAGAQISPSHKQTYYGMKASDTSTAESGSEVEELSSPKTNIYNHVPKLTPVSENIKAIGKVSPSVLSEYEDCVPMVDKVVDVAWQSQEMITNVSKGPEYTSGLERIGTVSHIWRWLTMFFINILALFASLTLPQTIRHSQLIPSSARDELCDEPNARESRPPSPSRPSTIDERVIISSVVSRLCDLEKQIETLHLKKSEMPHEKEELLNTAVYRVDALEAELINAKKALHEALMKQEELLGYIDRQEEAKYKVSLYLQLTFLQLYFNIYVLMSDHMIQRKKFCW</sequence>
<keyword evidence="4" id="KW-0813">Transport</keyword>
<keyword evidence="6" id="KW-0378">Hydrolase</keyword>
<gene>
    <name evidence="16" type="ORF">DARMORV10_C05P18100.1</name>
</gene>
<feature type="domain" description="CRAL-TRIO" evidence="14">
    <location>
        <begin position="473"/>
        <end position="647"/>
    </location>
</feature>
<evidence type="ECO:0000256" key="11">
    <source>
        <dbReference type="ARBA" id="ARBA00038020"/>
    </source>
</evidence>
<dbReference type="InterPro" id="IPR036273">
    <property type="entry name" value="CRAL/TRIO_N_dom_sf"/>
</dbReference>
<evidence type="ECO:0000256" key="12">
    <source>
        <dbReference type="SAM" id="MobiDB-lite"/>
    </source>
</evidence>
<evidence type="ECO:0000256" key="2">
    <source>
        <dbReference type="ARBA" id="ARBA00004395"/>
    </source>
</evidence>
<dbReference type="Proteomes" id="UP001295469">
    <property type="component" value="Chromosome C05"/>
</dbReference>
<dbReference type="InterPro" id="IPR011074">
    <property type="entry name" value="CRAL/TRIO_N_dom"/>
</dbReference>
<evidence type="ECO:0000313" key="16">
    <source>
        <dbReference type="EMBL" id="CAF1926937.1"/>
    </source>
</evidence>
<dbReference type="GO" id="GO:0015031">
    <property type="term" value="P:protein transport"/>
    <property type="evidence" value="ECO:0007669"/>
    <property type="project" value="UniProtKB-KW"/>
</dbReference>
<evidence type="ECO:0000256" key="1">
    <source>
        <dbReference type="ARBA" id="ARBA00004202"/>
    </source>
</evidence>
<evidence type="ECO:0000256" key="6">
    <source>
        <dbReference type="ARBA" id="ARBA00022722"/>
    </source>
</evidence>
<dbReference type="GO" id="GO:0005886">
    <property type="term" value="C:plasma membrane"/>
    <property type="evidence" value="ECO:0007669"/>
    <property type="project" value="UniProtKB-SubCell"/>
</dbReference>
<dbReference type="PROSITE" id="PS50191">
    <property type="entry name" value="CRAL_TRIO"/>
    <property type="match status" value="1"/>
</dbReference>
<feature type="compositionally biased region" description="Basic and acidic residues" evidence="12">
    <location>
        <begin position="823"/>
        <end position="836"/>
    </location>
</feature>
<evidence type="ECO:0000256" key="7">
    <source>
        <dbReference type="ARBA" id="ARBA00022927"/>
    </source>
</evidence>
<comment type="subcellular location">
    <subcellularLocation>
        <location evidence="1">Cell membrane</location>
        <topology evidence="1">Peripheral membrane protein</topology>
    </subcellularLocation>
    <subcellularLocation>
        <location evidence="2">Golgi apparatus membrane</location>
        <topology evidence="2">Peripheral membrane protein</topology>
    </subcellularLocation>
</comment>
<feature type="region of interest" description="Disordered" evidence="12">
    <location>
        <begin position="823"/>
        <end position="845"/>
    </location>
</feature>
<evidence type="ECO:0000256" key="8">
    <source>
        <dbReference type="ARBA" id="ARBA00023034"/>
    </source>
</evidence>
<name>A0A816L1T9_BRANA</name>
<dbReference type="Gene3D" id="3.10.690.10">
    <property type="entry name" value="Bifunctional nuclease domain"/>
    <property type="match status" value="1"/>
</dbReference>
<dbReference type="Gene3D" id="1.10.8.20">
    <property type="entry name" value="N-terminal domain of phosphatidylinositol transfer protein sec14p"/>
    <property type="match status" value="1"/>
</dbReference>
<dbReference type="FunFam" id="3.40.525.10:FF:000011">
    <property type="entry name" value="SEC14 cytosolic factor"/>
    <property type="match status" value="1"/>
</dbReference>
<organism evidence="16">
    <name type="scientific">Brassica napus</name>
    <name type="common">Rape</name>
    <dbReference type="NCBI Taxonomy" id="3708"/>
    <lineage>
        <taxon>Eukaryota</taxon>
        <taxon>Viridiplantae</taxon>
        <taxon>Streptophyta</taxon>
        <taxon>Embryophyta</taxon>
        <taxon>Tracheophyta</taxon>
        <taxon>Spermatophyta</taxon>
        <taxon>Magnoliopsida</taxon>
        <taxon>eudicotyledons</taxon>
        <taxon>Gunneridae</taxon>
        <taxon>Pentapetalae</taxon>
        <taxon>rosids</taxon>
        <taxon>malvids</taxon>
        <taxon>Brassicales</taxon>
        <taxon>Brassicaceae</taxon>
        <taxon>Brassiceae</taxon>
        <taxon>Brassica</taxon>
    </lineage>
</organism>
<dbReference type="InterPro" id="IPR051026">
    <property type="entry name" value="PI/PC_transfer"/>
</dbReference>
<comment type="function">
    <text evidence="10">Bifunctional nuclease with both RNase and DNase activities. Involved in basal defense response. Participates in abscisic acid-derived callose deposition following infection by a necrotrophic pathogen.</text>
</comment>
<keyword evidence="6" id="KW-0540">Nuclease</keyword>
<dbReference type="SMART" id="SM01100">
    <property type="entry name" value="CRAL_TRIO_N"/>
    <property type="match status" value="1"/>
</dbReference>
<dbReference type="Pfam" id="PF00650">
    <property type="entry name" value="CRAL_TRIO"/>
    <property type="match status" value="1"/>
</dbReference>
<dbReference type="GO" id="GO:0000139">
    <property type="term" value="C:Golgi membrane"/>
    <property type="evidence" value="ECO:0007669"/>
    <property type="project" value="UniProtKB-SubCell"/>
</dbReference>
<evidence type="ECO:0000256" key="4">
    <source>
        <dbReference type="ARBA" id="ARBA00022448"/>
    </source>
</evidence>
<comment type="similarity">
    <text evidence="3">Belongs to the bifunctional nuclease family.</text>
</comment>
<reference evidence="16" key="1">
    <citation type="submission" date="2021-01" db="EMBL/GenBank/DDBJ databases">
        <authorList>
            <consortium name="Genoscope - CEA"/>
            <person name="William W."/>
        </authorList>
    </citation>
    <scope>NUCLEOTIDE SEQUENCE</scope>
</reference>
<dbReference type="InterPro" id="IPR003729">
    <property type="entry name" value="Bi_nuclease_dom"/>
</dbReference>
<feature type="compositionally biased region" description="Basic residues" evidence="12">
    <location>
        <begin position="366"/>
        <end position="385"/>
    </location>
</feature>
<dbReference type="InterPro" id="IPR036865">
    <property type="entry name" value="CRAL-TRIO_dom_sf"/>
</dbReference>
<evidence type="ECO:0000256" key="3">
    <source>
        <dbReference type="ARBA" id="ARBA00009095"/>
    </source>
</evidence>
<dbReference type="PROSITE" id="PS51658">
    <property type="entry name" value="BFN"/>
    <property type="match status" value="1"/>
</dbReference>
<dbReference type="EMBL" id="HG994369">
    <property type="protein sequence ID" value="CAF1926937.1"/>
    <property type="molecule type" value="Genomic_DNA"/>
</dbReference>
<keyword evidence="9" id="KW-0175">Coiled coil</keyword>
<evidence type="ECO:0000259" key="15">
    <source>
        <dbReference type="PROSITE" id="PS51658"/>
    </source>
</evidence>
<evidence type="ECO:0000256" key="13">
    <source>
        <dbReference type="SAM" id="Phobius"/>
    </source>
</evidence>
<dbReference type="SUPFAM" id="SSF52087">
    <property type="entry name" value="CRAL/TRIO domain"/>
    <property type="match status" value="1"/>
</dbReference>
<comment type="similarity">
    <text evidence="11">Belongs to the SFH family.</text>
</comment>
<dbReference type="GO" id="GO:0004518">
    <property type="term" value="F:nuclease activity"/>
    <property type="evidence" value="ECO:0007669"/>
    <property type="project" value="UniProtKB-UniRule"/>
</dbReference>
<evidence type="ECO:0000259" key="14">
    <source>
        <dbReference type="PROSITE" id="PS50191"/>
    </source>
</evidence>
<protein>
    <submittedName>
        <fullName evidence="16">(rape) hypothetical protein</fullName>
    </submittedName>
</protein>
<dbReference type="SUPFAM" id="SSF103256">
    <property type="entry name" value="Hypothetical protein TM0160"/>
    <property type="match status" value="1"/>
</dbReference>
<evidence type="ECO:0000256" key="5">
    <source>
        <dbReference type="ARBA" id="ARBA00022475"/>
    </source>
</evidence>
<dbReference type="InterPro" id="IPR036104">
    <property type="entry name" value="BFN_sf"/>
</dbReference>
<keyword evidence="13" id="KW-1133">Transmembrane helix</keyword>
<dbReference type="Gene3D" id="3.40.525.10">
    <property type="entry name" value="CRAL-TRIO lipid binding domain"/>
    <property type="match status" value="1"/>
</dbReference>
<dbReference type="AlphaFoldDB" id="A0A816L1T9"/>
<proteinExistence type="inferred from homology"/>
<feature type="region of interest" description="Disordered" evidence="12">
    <location>
        <begin position="366"/>
        <end position="392"/>
    </location>
</feature>
<keyword evidence="8" id="KW-0333">Golgi apparatus</keyword>
<accession>A0A816L1T9</accession>
<evidence type="ECO:0000256" key="9">
    <source>
        <dbReference type="ARBA" id="ARBA00023054"/>
    </source>
</evidence>
<feature type="transmembrane region" description="Helical" evidence="13">
    <location>
        <begin position="929"/>
        <end position="948"/>
    </location>
</feature>